<keyword evidence="3" id="KW-1185">Reference proteome</keyword>
<dbReference type="AlphaFoldDB" id="A0AA48GQN5"/>
<proteinExistence type="predicted"/>
<evidence type="ECO:0000313" key="2">
    <source>
        <dbReference type="EMBL" id="BDU75819.1"/>
    </source>
</evidence>
<evidence type="ECO:0000256" key="1">
    <source>
        <dbReference type="SAM" id="SignalP"/>
    </source>
</evidence>
<evidence type="ECO:0000313" key="3">
    <source>
        <dbReference type="Proteomes" id="UP001228113"/>
    </source>
</evidence>
<organism evidence="2 3">
    <name type="scientific">Mesoterricola sediminis</name>
    <dbReference type="NCBI Taxonomy" id="2927980"/>
    <lineage>
        <taxon>Bacteria</taxon>
        <taxon>Pseudomonadati</taxon>
        <taxon>Acidobacteriota</taxon>
        <taxon>Holophagae</taxon>
        <taxon>Holophagales</taxon>
        <taxon>Holophagaceae</taxon>
        <taxon>Mesoterricola</taxon>
    </lineage>
</organism>
<keyword evidence="1" id="KW-0732">Signal</keyword>
<evidence type="ECO:0008006" key="4">
    <source>
        <dbReference type="Google" id="ProtNLM"/>
    </source>
</evidence>
<feature type="chain" id="PRO_5041416177" description="Outer membrane protein beta-barrel domain-containing protein" evidence="1">
    <location>
        <begin position="24"/>
        <end position="284"/>
    </location>
</feature>
<reference evidence="2" key="1">
    <citation type="journal article" date="2023" name="Int. J. Syst. Evol. Microbiol.">
        <title>Mesoterricola silvestris gen. nov., sp. nov., Mesoterricola sediminis sp. nov., Geothrix oryzae sp. nov., Geothrix edaphica sp. nov., Geothrix rubra sp. nov., and Geothrix limicola sp. nov., six novel members of Acidobacteriota isolated from soils.</title>
        <authorList>
            <person name="Itoh H."/>
            <person name="Sugisawa Y."/>
            <person name="Mise K."/>
            <person name="Xu Z."/>
            <person name="Kuniyasu M."/>
            <person name="Ushijima N."/>
            <person name="Kawano K."/>
            <person name="Kobayashi E."/>
            <person name="Shiratori Y."/>
            <person name="Masuda Y."/>
            <person name="Senoo K."/>
        </authorList>
    </citation>
    <scope>NUCLEOTIDE SEQUENCE</scope>
    <source>
        <strain evidence="2">W786</strain>
    </source>
</reference>
<gene>
    <name evidence="2" type="ORF">METESE_07770</name>
</gene>
<sequence length="284" mass="30824">MSHFPLTSLVLGCLILAGPGAAAAEKAPAISFEVRGRVGFALAQPNNLQRNAIGLGFGATFALPLPGRLGVEVGYAYKPGNYYLETIKDPPATLTWVNPSTGVAAQVAPNPIDRTYGASDARVNYLEGLSVRAWYEGTFPFLGKARGWHAGLQIGGAQFKHEVRGDIMSKPWGMVTSTSPQPGSWRDNYWYAQKSHQVPLSPYIGLSTEWLPDTRFELNLVLLRYQSLNYVHVTGSGTYTLAKDSGSTPRAIGMMAAPNGFPADHVDTRQQIAPHLEVGFSYHF</sequence>
<accession>A0AA48GQN5</accession>
<dbReference type="KEGG" id="msea:METESE_07770"/>
<name>A0AA48GQN5_9BACT</name>
<dbReference type="EMBL" id="AP027081">
    <property type="protein sequence ID" value="BDU75819.1"/>
    <property type="molecule type" value="Genomic_DNA"/>
</dbReference>
<dbReference type="RefSeq" id="WP_243329286.1">
    <property type="nucleotide sequence ID" value="NZ_AP027081.1"/>
</dbReference>
<feature type="signal peptide" evidence="1">
    <location>
        <begin position="1"/>
        <end position="23"/>
    </location>
</feature>
<protein>
    <recommendedName>
        <fullName evidence="4">Outer membrane protein beta-barrel domain-containing protein</fullName>
    </recommendedName>
</protein>
<dbReference type="Proteomes" id="UP001228113">
    <property type="component" value="Chromosome"/>
</dbReference>